<organism evidence="1 2">
    <name type="scientific">Mycolicibacterium psychrotolerans</name>
    <dbReference type="NCBI Taxonomy" id="216929"/>
    <lineage>
        <taxon>Bacteria</taxon>
        <taxon>Bacillati</taxon>
        <taxon>Actinomycetota</taxon>
        <taxon>Actinomycetes</taxon>
        <taxon>Mycobacteriales</taxon>
        <taxon>Mycobacteriaceae</taxon>
        <taxon>Mycolicibacterium</taxon>
    </lineage>
</organism>
<sequence>MDGGADTPAATNVRLLLRREWEDVPDTQIKLGTDVYVDVGYRGPKVALDVVEKDYTEIFNKRRGGLDLRTEFARKARYVTRAGWVYILVFRQVNRGEVLTKTLNAFTKRGYRPRRGGIALY</sequence>
<protein>
    <submittedName>
        <fullName evidence="1">Uncharacterized protein</fullName>
    </submittedName>
</protein>
<dbReference type="AlphaFoldDB" id="A0A7I7MGY5"/>
<proteinExistence type="predicted"/>
<accession>A0A7I7MGY5</accession>
<reference evidence="1 2" key="1">
    <citation type="journal article" date="2019" name="Emerg. Microbes Infect.">
        <title>Comprehensive subspecies identification of 175 nontuberculous mycobacteria species based on 7547 genomic profiles.</title>
        <authorList>
            <person name="Matsumoto Y."/>
            <person name="Kinjo T."/>
            <person name="Motooka D."/>
            <person name="Nabeya D."/>
            <person name="Jung N."/>
            <person name="Uechi K."/>
            <person name="Horii T."/>
            <person name="Iida T."/>
            <person name="Fujita J."/>
            <person name="Nakamura S."/>
        </authorList>
    </citation>
    <scope>NUCLEOTIDE SEQUENCE [LARGE SCALE GENOMIC DNA]</scope>
    <source>
        <strain evidence="1 2">JCM 13323</strain>
    </source>
</reference>
<gene>
    <name evidence="1" type="ORF">MPSYJ_50620</name>
</gene>
<dbReference type="EMBL" id="AP022574">
    <property type="protein sequence ID" value="BBX71601.1"/>
    <property type="molecule type" value="Genomic_DNA"/>
</dbReference>
<dbReference type="Proteomes" id="UP000466514">
    <property type="component" value="Chromosome"/>
</dbReference>
<dbReference type="KEGG" id="mpsc:MPSYJ_50620"/>
<keyword evidence="2" id="KW-1185">Reference proteome</keyword>
<name>A0A7I7MGY5_9MYCO</name>
<evidence type="ECO:0000313" key="2">
    <source>
        <dbReference type="Proteomes" id="UP000466514"/>
    </source>
</evidence>
<evidence type="ECO:0000313" key="1">
    <source>
        <dbReference type="EMBL" id="BBX71601.1"/>
    </source>
</evidence>